<accession>A0A9N9SEZ0</accession>
<dbReference type="SUPFAM" id="SSF57625">
    <property type="entry name" value="Invertebrate chitin-binding proteins"/>
    <property type="match status" value="1"/>
</dbReference>
<feature type="domain" description="Chitin-binding type-2" evidence="1">
    <location>
        <begin position="126"/>
        <end position="183"/>
    </location>
</feature>
<dbReference type="PROSITE" id="PS50940">
    <property type="entry name" value="CHIT_BIND_II"/>
    <property type="match status" value="1"/>
</dbReference>
<dbReference type="InterPro" id="IPR002557">
    <property type="entry name" value="Chitin-bd_dom"/>
</dbReference>
<name>A0A9N9SEZ0_PHACE</name>
<evidence type="ECO:0000259" key="1">
    <source>
        <dbReference type="PROSITE" id="PS50940"/>
    </source>
</evidence>
<dbReference type="InterPro" id="IPR036508">
    <property type="entry name" value="Chitin-bd_dom_sf"/>
</dbReference>
<dbReference type="EMBL" id="OU896722">
    <property type="protein sequence ID" value="CAG9817675.1"/>
    <property type="molecule type" value="Genomic_DNA"/>
</dbReference>
<proteinExistence type="predicted"/>
<dbReference type="Proteomes" id="UP001153737">
    <property type="component" value="Chromosome 16"/>
</dbReference>
<keyword evidence="3" id="KW-1185">Reference proteome</keyword>
<dbReference type="SMART" id="SM00494">
    <property type="entry name" value="ChtBD2"/>
    <property type="match status" value="1"/>
</dbReference>
<protein>
    <recommendedName>
        <fullName evidence="1">Chitin-binding type-2 domain-containing protein</fullName>
    </recommendedName>
</protein>
<dbReference type="OrthoDB" id="6020543at2759"/>
<evidence type="ECO:0000313" key="3">
    <source>
        <dbReference type="Proteomes" id="UP001153737"/>
    </source>
</evidence>
<dbReference type="Pfam" id="PF01607">
    <property type="entry name" value="CBM_14"/>
    <property type="match status" value="1"/>
</dbReference>
<evidence type="ECO:0000313" key="2">
    <source>
        <dbReference type="EMBL" id="CAG9817675.1"/>
    </source>
</evidence>
<dbReference type="GO" id="GO:0005576">
    <property type="term" value="C:extracellular region"/>
    <property type="evidence" value="ECO:0007669"/>
    <property type="project" value="InterPro"/>
</dbReference>
<dbReference type="AlphaFoldDB" id="A0A9N9SEZ0"/>
<reference evidence="2" key="1">
    <citation type="submission" date="2022-01" db="EMBL/GenBank/DDBJ databases">
        <authorList>
            <person name="King R."/>
        </authorList>
    </citation>
    <scope>NUCLEOTIDE SEQUENCE</scope>
</reference>
<organism evidence="2 3">
    <name type="scientific">Phaedon cochleariae</name>
    <name type="common">Mustard beetle</name>
    <dbReference type="NCBI Taxonomy" id="80249"/>
    <lineage>
        <taxon>Eukaryota</taxon>
        <taxon>Metazoa</taxon>
        <taxon>Ecdysozoa</taxon>
        <taxon>Arthropoda</taxon>
        <taxon>Hexapoda</taxon>
        <taxon>Insecta</taxon>
        <taxon>Pterygota</taxon>
        <taxon>Neoptera</taxon>
        <taxon>Endopterygota</taxon>
        <taxon>Coleoptera</taxon>
        <taxon>Polyphaga</taxon>
        <taxon>Cucujiformia</taxon>
        <taxon>Chrysomeloidea</taxon>
        <taxon>Chrysomelidae</taxon>
        <taxon>Chrysomelinae</taxon>
        <taxon>Chrysomelini</taxon>
        <taxon>Phaedon</taxon>
    </lineage>
</organism>
<dbReference type="Gene3D" id="2.170.140.10">
    <property type="entry name" value="Chitin binding domain"/>
    <property type="match status" value="1"/>
</dbReference>
<dbReference type="GO" id="GO:0008061">
    <property type="term" value="F:chitin binding"/>
    <property type="evidence" value="ECO:0007669"/>
    <property type="project" value="InterPro"/>
</dbReference>
<reference evidence="2" key="2">
    <citation type="submission" date="2022-10" db="EMBL/GenBank/DDBJ databases">
        <authorList>
            <consortium name="ENA_rothamsted_submissions"/>
            <consortium name="culmorum"/>
            <person name="King R."/>
        </authorList>
    </citation>
    <scope>NUCLEOTIDE SEQUENCE</scope>
</reference>
<gene>
    <name evidence="2" type="ORF">PHAECO_LOCUS5345</name>
</gene>
<sequence length="199" mass="22311">MEEQLLIFQKSIVHEDIYKIEPDRQLFYGVPEKIKQFQGMFGYYTRNFETVFQDRLDMCLIDQKHLTESEIGPGLKQKTKFLGCTFSKKEACLKKGNKKSTEMKIQLVLLVCIVAFVAAQAPGVPDSRCPAVDSAQPTFLPDTKECAVFYECSGGLAFQFKCPPGTNWDNTQTVCDRNVNCGDLTTTTAAPEVPTTKKA</sequence>